<dbReference type="Gene3D" id="2.20.25.10">
    <property type="match status" value="1"/>
</dbReference>
<dbReference type="EMBL" id="JAUUTY010000602">
    <property type="protein sequence ID" value="KAK1598824.1"/>
    <property type="molecule type" value="Genomic_DNA"/>
</dbReference>
<dbReference type="Proteomes" id="UP001231189">
    <property type="component" value="Unassembled WGS sequence"/>
</dbReference>
<gene>
    <name evidence="3" type="ORF">QYE76_017055</name>
</gene>
<organism evidence="3 4">
    <name type="scientific">Lolium multiflorum</name>
    <name type="common">Italian ryegrass</name>
    <name type="synonym">Lolium perenne subsp. multiflorum</name>
    <dbReference type="NCBI Taxonomy" id="4521"/>
    <lineage>
        <taxon>Eukaryota</taxon>
        <taxon>Viridiplantae</taxon>
        <taxon>Streptophyta</taxon>
        <taxon>Embryophyta</taxon>
        <taxon>Tracheophyta</taxon>
        <taxon>Spermatophyta</taxon>
        <taxon>Magnoliopsida</taxon>
        <taxon>Liliopsida</taxon>
        <taxon>Poales</taxon>
        <taxon>Poaceae</taxon>
        <taxon>BOP clade</taxon>
        <taxon>Pooideae</taxon>
        <taxon>Poodae</taxon>
        <taxon>Poeae</taxon>
        <taxon>Poeae Chloroplast Group 2 (Poeae type)</taxon>
        <taxon>Loliodinae</taxon>
        <taxon>Loliinae</taxon>
        <taxon>Lolium</taxon>
    </lineage>
</organism>
<evidence type="ECO:0000256" key="1">
    <source>
        <dbReference type="ARBA" id="ARBA00038479"/>
    </source>
</evidence>
<dbReference type="SUPFAM" id="SSF158997">
    <property type="entry name" value="Trm112p-like"/>
    <property type="match status" value="1"/>
</dbReference>
<dbReference type="Pfam" id="PF03966">
    <property type="entry name" value="Trm112p"/>
    <property type="match status" value="1"/>
</dbReference>
<name>A0AAD8QAW6_LOLMU</name>
<dbReference type="PANTHER" id="PTHR33505:SF4">
    <property type="entry name" value="PROTEIN PREY, MITOCHONDRIAL"/>
    <property type="match status" value="1"/>
</dbReference>
<comment type="similarity">
    <text evidence="1">Belongs to the PREY family.</text>
</comment>
<dbReference type="InterPro" id="IPR005651">
    <property type="entry name" value="Trm112-like"/>
</dbReference>
<comment type="caution">
    <text evidence="3">The sequence shown here is derived from an EMBL/GenBank/DDBJ whole genome shotgun (WGS) entry which is preliminary data.</text>
</comment>
<sequence length="74" mass="8060">MRRTTALLLRHGGGGIPQPLADVLVCPLSKKPLRYCEASGSLVSDAVGISFPVRTYVFCRYTSALWSSYPTLNT</sequence>
<reference evidence="3" key="1">
    <citation type="submission" date="2023-07" db="EMBL/GenBank/DDBJ databases">
        <title>A chromosome-level genome assembly of Lolium multiflorum.</title>
        <authorList>
            <person name="Chen Y."/>
            <person name="Copetti D."/>
            <person name="Kolliker R."/>
            <person name="Studer B."/>
        </authorList>
    </citation>
    <scope>NUCLEOTIDE SEQUENCE</scope>
    <source>
        <strain evidence="3">02402/16</strain>
        <tissue evidence="3">Leaf</tissue>
    </source>
</reference>
<evidence type="ECO:0000313" key="4">
    <source>
        <dbReference type="Proteomes" id="UP001231189"/>
    </source>
</evidence>
<protein>
    <recommendedName>
        <fullName evidence="2">Protein preY, mitochondrial</fullName>
    </recommendedName>
</protein>
<accession>A0AAD8QAW6</accession>
<proteinExistence type="inferred from homology"/>
<evidence type="ECO:0000313" key="3">
    <source>
        <dbReference type="EMBL" id="KAK1598824.1"/>
    </source>
</evidence>
<dbReference type="PANTHER" id="PTHR33505">
    <property type="entry name" value="ZGC:162634"/>
    <property type="match status" value="1"/>
</dbReference>
<dbReference type="AlphaFoldDB" id="A0AAD8QAW6"/>
<evidence type="ECO:0000256" key="2">
    <source>
        <dbReference type="ARBA" id="ARBA00040939"/>
    </source>
</evidence>
<keyword evidence="4" id="KW-1185">Reference proteome</keyword>